<feature type="compositionally biased region" description="Basic and acidic residues" evidence="5">
    <location>
        <begin position="488"/>
        <end position="508"/>
    </location>
</feature>
<protein>
    <recommendedName>
        <fullName evidence="6">Bromodomain associated domain-containing protein</fullName>
    </recommendedName>
</protein>
<dbReference type="VEuPathDB" id="FungiDB:CJJ09_004859"/>
<comment type="subcellular location">
    <subcellularLocation>
        <location evidence="1">Nucleus</location>
    </subcellularLocation>
</comment>
<dbReference type="Gene3D" id="1.10.20.10">
    <property type="entry name" value="Histone, subunit A"/>
    <property type="match status" value="1"/>
</dbReference>
<feature type="region of interest" description="Disordered" evidence="5">
    <location>
        <begin position="204"/>
        <end position="225"/>
    </location>
</feature>
<evidence type="ECO:0000256" key="4">
    <source>
        <dbReference type="ARBA" id="ARBA00023242"/>
    </source>
</evidence>
<dbReference type="VEuPathDB" id="FungiDB:B9J08_004845"/>
<name>A0A0L0NS76_CANAR</name>
<feature type="compositionally biased region" description="Polar residues" evidence="5">
    <location>
        <begin position="388"/>
        <end position="398"/>
    </location>
</feature>
<evidence type="ECO:0000313" key="8">
    <source>
        <dbReference type="Proteomes" id="UP000037122"/>
    </source>
</evidence>
<evidence type="ECO:0000256" key="2">
    <source>
        <dbReference type="ARBA" id="ARBA00023015"/>
    </source>
</evidence>
<dbReference type="VEuPathDB" id="FungiDB:CJI96_0004310"/>
<evidence type="ECO:0000256" key="5">
    <source>
        <dbReference type="SAM" id="MobiDB-lite"/>
    </source>
</evidence>
<proteinExistence type="predicted"/>
<keyword evidence="4" id="KW-0539">Nucleus</keyword>
<feature type="region of interest" description="Disordered" evidence="5">
    <location>
        <begin position="386"/>
        <end position="543"/>
    </location>
</feature>
<dbReference type="VEuPathDB" id="FungiDB:CJJ07_000715"/>
<feature type="compositionally biased region" description="Basic and acidic residues" evidence="5">
    <location>
        <begin position="460"/>
        <end position="474"/>
    </location>
</feature>
<comment type="caution">
    <text evidence="7">The sequence shown here is derived from an EMBL/GenBank/DDBJ whole genome shotgun (WGS) entry which is preliminary data.</text>
</comment>
<evidence type="ECO:0000256" key="1">
    <source>
        <dbReference type="ARBA" id="ARBA00004123"/>
    </source>
</evidence>
<dbReference type="AlphaFoldDB" id="A0A0L0NS76"/>
<gene>
    <name evidence="7" type="ORF">QG37_06696</name>
</gene>
<sequence>MRRQISILYLEWDDLGLFTLVIADFYISLPLSIIIQLLPTTTYKGTAHTHINNFSYNQLILTSSSHTATMEEAFFYALLRISIAQILKASGFDKCKPLTLNAVTDIYIKHFELVLNSAKKYGQARTRCTNVLEAPDLVQALLDVQLIKPLTGDSILDPRDAAQDPQTEYNVKSLELFVRWLQFSDSFSLAKRLSEVPSSQLRNLMEKRKIDTSSETDQEKKKRRLRERQEYYNQLKLGEDPANAQYGGMPEDLEEAEVTENDKLSWLEYLAEKDVKLGHNLQYMNTVLHDTVLPIHKNSKFHPSKDGEDAYKKFISHAQNSTRNDHVVVGIHDADNDNGTDGAAVIQPSEKLKESLPYNIKYQDSLLNDDLQQYIDYAEKYGFPATPVSANSPSSMDVDQSEEKNGVTNTEDGDQSDKSLQSTDPTSTIHEHEKTHEDAREDEEPEMESQPAESTGEGNDVSKSKTTDKSKVEDEAQVDPQGSSEAIKVTKEHTNEENTTEAEAKTDVAEEIVNQDLSEKHEIGDVNRGNNNNAELKSADQQS</sequence>
<dbReference type="InterPro" id="IPR006565">
    <property type="entry name" value="BTP"/>
</dbReference>
<dbReference type="CDD" id="cd00076">
    <property type="entry name" value="HFD_SF"/>
    <property type="match status" value="1"/>
</dbReference>
<dbReference type="VEuPathDB" id="FungiDB:CJI96_0004309"/>
<dbReference type="VEuPathDB" id="FungiDB:QG37_06696"/>
<reference evidence="8" key="1">
    <citation type="journal article" date="2015" name="BMC Genomics">
        <title>Draft genome of a commonly misdiagnosed multidrug resistant pathogen Candida auris.</title>
        <authorList>
            <person name="Chatterjee S."/>
            <person name="Alampalli S.V."/>
            <person name="Nageshan R.K."/>
            <person name="Chettiar S.T."/>
            <person name="Joshi S."/>
            <person name="Tatu U.S."/>
        </authorList>
    </citation>
    <scope>NUCLEOTIDE SEQUENCE [LARGE SCALE GENOMIC DNA]</scope>
    <source>
        <strain evidence="8">6684</strain>
    </source>
</reference>
<keyword evidence="2" id="KW-0805">Transcription regulation</keyword>
<dbReference type="SMART" id="SM00576">
    <property type="entry name" value="BTP"/>
    <property type="match status" value="1"/>
</dbReference>
<dbReference type="VEuPathDB" id="FungiDB:CJI97_004607"/>
<dbReference type="EMBL" id="LGST01000047">
    <property type="protein sequence ID" value="KND97001.1"/>
    <property type="molecule type" value="Genomic_DNA"/>
</dbReference>
<dbReference type="GO" id="GO:0046982">
    <property type="term" value="F:protein heterodimerization activity"/>
    <property type="evidence" value="ECO:0007669"/>
    <property type="project" value="InterPro"/>
</dbReference>
<feature type="compositionally biased region" description="Basic and acidic residues" evidence="5">
    <location>
        <begin position="204"/>
        <end position="220"/>
    </location>
</feature>
<evidence type="ECO:0000259" key="6">
    <source>
        <dbReference type="SMART" id="SM00576"/>
    </source>
</evidence>
<accession>A0A0L0NS76</accession>
<dbReference type="GO" id="GO:0005634">
    <property type="term" value="C:nucleus"/>
    <property type="evidence" value="ECO:0007669"/>
    <property type="project" value="UniProtKB-SubCell"/>
</dbReference>
<feature type="domain" description="Bromodomain associated" evidence="6">
    <location>
        <begin position="72"/>
        <end position="150"/>
    </location>
</feature>
<keyword evidence="3" id="KW-0804">Transcription</keyword>
<evidence type="ECO:0000256" key="3">
    <source>
        <dbReference type="ARBA" id="ARBA00023163"/>
    </source>
</evidence>
<feature type="compositionally biased region" description="Polar residues" evidence="5">
    <location>
        <begin position="418"/>
        <end position="428"/>
    </location>
</feature>
<dbReference type="InterPro" id="IPR009072">
    <property type="entry name" value="Histone-fold"/>
</dbReference>
<evidence type="ECO:0000313" key="7">
    <source>
        <dbReference type="EMBL" id="KND97001.1"/>
    </source>
</evidence>
<dbReference type="Proteomes" id="UP000037122">
    <property type="component" value="Unassembled WGS sequence"/>
</dbReference>
<feature type="compositionally biased region" description="Polar residues" evidence="5">
    <location>
        <begin position="528"/>
        <end position="543"/>
    </location>
</feature>
<organism evidence="7 8">
    <name type="scientific">Candidozyma auris</name>
    <name type="common">Yeast</name>
    <name type="synonym">Candida auris</name>
    <dbReference type="NCBI Taxonomy" id="498019"/>
    <lineage>
        <taxon>Eukaryota</taxon>
        <taxon>Fungi</taxon>
        <taxon>Dikarya</taxon>
        <taxon>Ascomycota</taxon>
        <taxon>Saccharomycotina</taxon>
        <taxon>Pichiomycetes</taxon>
        <taxon>Metschnikowiaceae</taxon>
        <taxon>Candidozyma</taxon>
    </lineage>
</organism>
<feature type="compositionally biased region" description="Basic and acidic residues" evidence="5">
    <location>
        <begin position="429"/>
        <end position="439"/>
    </location>
</feature>